<name>A0ABP0GEU1_CLALP</name>
<reference evidence="1 2" key="1">
    <citation type="submission" date="2024-02" db="EMBL/GenBank/DDBJ databases">
        <authorList>
            <person name="Daric V."/>
            <person name="Darras S."/>
        </authorList>
    </citation>
    <scope>NUCLEOTIDE SEQUENCE [LARGE SCALE GENOMIC DNA]</scope>
</reference>
<accession>A0ABP0GEU1</accession>
<dbReference type="Proteomes" id="UP001642483">
    <property type="component" value="Unassembled WGS sequence"/>
</dbReference>
<sequence length="60" mass="6433">MKSLVVMLPDKIPDAFQASYTPIESAGTMEQIMHLARLLSTQMTAVGIGSGVQYAAEMVC</sequence>
<gene>
    <name evidence="1" type="ORF">CVLEPA_LOCUS22737</name>
</gene>
<evidence type="ECO:0000313" key="2">
    <source>
        <dbReference type="Proteomes" id="UP001642483"/>
    </source>
</evidence>
<proteinExistence type="predicted"/>
<dbReference type="EMBL" id="CAWYQH010000112">
    <property type="protein sequence ID" value="CAK8690100.1"/>
    <property type="molecule type" value="Genomic_DNA"/>
</dbReference>
<organism evidence="1 2">
    <name type="scientific">Clavelina lepadiformis</name>
    <name type="common">Light-bulb sea squirt</name>
    <name type="synonym">Ascidia lepadiformis</name>
    <dbReference type="NCBI Taxonomy" id="159417"/>
    <lineage>
        <taxon>Eukaryota</taxon>
        <taxon>Metazoa</taxon>
        <taxon>Chordata</taxon>
        <taxon>Tunicata</taxon>
        <taxon>Ascidiacea</taxon>
        <taxon>Aplousobranchia</taxon>
        <taxon>Clavelinidae</taxon>
        <taxon>Clavelina</taxon>
    </lineage>
</organism>
<protein>
    <submittedName>
        <fullName evidence="1">Uncharacterized protein</fullName>
    </submittedName>
</protein>
<comment type="caution">
    <text evidence="1">The sequence shown here is derived from an EMBL/GenBank/DDBJ whole genome shotgun (WGS) entry which is preliminary data.</text>
</comment>
<evidence type="ECO:0000313" key="1">
    <source>
        <dbReference type="EMBL" id="CAK8690100.1"/>
    </source>
</evidence>
<keyword evidence="2" id="KW-1185">Reference proteome</keyword>